<protein>
    <submittedName>
        <fullName evidence="1">Uncharacterized protein</fullName>
    </submittedName>
</protein>
<proteinExistence type="predicted"/>
<dbReference type="Proteomes" id="UP001211065">
    <property type="component" value="Unassembled WGS sequence"/>
</dbReference>
<accession>A0AAD5Y0W2</accession>
<evidence type="ECO:0000313" key="1">
    <source>
        <dbReference type="EMBL" id="KAJ3221440.1"/>
    </source>
</evidence>
<keyword evidence="2" id="KW-1185">Reference proteome</keyword>
<dbReference type="EMBL" id="JADGJW010000230">
    <property type="protein sequence ID" value="KAJ3221440.1"/>
    <property type="molecule type" value="Genomic_DNA"/>
</dbReference>
<dbReference type="AlphaFoldDB" id="A0AAD5Y0W2"/>
<organism evidence="1 2">
    <name type="scientific">Clydaea vesicula</name>
    <dbReference type="NCBI Taxonomy" id="447962"/>
    <lineage>
        <taxon>Eukaryota</taxon>
        <taxon>Fungi</taxon>
        <taxon>Fungi incertae sedis</taxon>
        <taxon>Chytridiomycota</taxon>
        <taxon>Chytridiomycota incertae sedis</taxon>
        <taxon>Chytridiomycetes</taxon>
        <taxon>Lobulomycetales</taxon>
        <taxon>Lobulomycetaceae</taxon>
        <taxon>Clydaea</taxon>
    </lineage>
</organism>
<gene>
    <name evidence="1" type="ORF">HK099_003534</name>
</gene>
<sequence>MVSNVMMGIGLGIAAITVLVFTDQEFLNDFKILFCKTKSRYQKNLFQKNKCWDNNTEKEKNESDFQKEKKEKEDTKFDELSEILENLPVDEDDSKNKKKCFDNEKEEKENLIIEIDFESKKEQIEKKIHEQPTTEKISSAQENIFPLSPSFSTSGSFIDFEENSNPNFKHSKTIGESENTLGIPDSCSNSIASIDMFVLAEMNSPKSSEVHGDGLNLNSSFISEASSLSDDEFEKI</sequence>
<reference evidence="1" key="1">
    <citation type="submission" date="2020-05" db="EMBL/GenBank/DDBJ databases">
        <title>Phylogenomic resolution of chytrid fungi.</title>
        <authorList>
            <person name="Stajich J.E."/>
            <person name="Amses K."/>
            <person name="Simmons R."/>
            <person name="Seto K."/>
            <person name="Myers J."/>
            <person name="Bonds A."/>
            <person name="Quandt C.A."/>
            <person name="Barry K."/>
            <person name="Liu P."/>
            <person name="Grigoriev I."/>
            <person name="Longcore J.E."/>
            <person name="James T.Y."/>
        </authorList>
    </citation>
    <scope>NUCLEOTIDE SEQUENCE</scope>
    <source>
        <strain evidence="1">JEL0476</strain>
    </source>
</reference>
<evidence type="ECO:0000313" key="2">
    <source>
        <dbReference type="Proteomes" id="UP001211065"/>
    </source>
</evidence>
<name>A0AAD5Y0W2_9FUNG</name>
<comment type="caution">
    <text evidence="1">The sequence shown here is derived from an EMBL/GenBank/DDBJ whole genome shotgun (WGS) entry which is preliminary data.</text>
</comment>